<keyword evidence="3" id="KW-1185">Reference proteome</keyword>
<proteinExistence type="predicted"/>
<dbReference type="Proteomes" id="UP000828390">
    <property type="component" value="Unassembled WGS sequence"/>
</dbReference>
<reference evidence="2" key="2">
    <citation type="submission" date="2020-11" db="EMBL/GenBank/DDBJ databases">
        <authorList>
            <person name="McCartney M.A."/>
            <person name="Auch B."/>
            <person name="Kono T."/>
            <person name="Mallez S."/>
            <person name="Becker A."/>
            <person name="Gohl D.M."/>
            <person name="Silverstein K.A.T."/>
            <person name="Koren S."/>
            <person name="Bechman K.B."/>
            <person name="Herman A."/>
            <person name="Abrahante J.E."/>
            <person name="Garbe J."/>
        </authorList>
    </citation>
    <scope>NUCLEOTIDE SEQUENCE</scope>
    <source>
        <strain evidence="2">Duluth1</strain>
        <tissue evidence="2">Whole animal</tissue>
    </source>
</reference>
<feature type="compositionally biased region" description="Basic and acidic residues" evidence="1">
    <location>
        <begin position="22"/>
        <end position="34"/>
    </location>
</feature>
<comment type="caution">
    <text evidence="2">The sequence shown here is derived from an EMBL/GenBank/DDBJ whole genome shotgun (WGS) entry which is preliminary data.</text>
</comment>
<evidence type="ECO:0000313" key="2">
    <source>
        <dbReference type="EMBL" id="KAH3752648.1"/>
    </source>
</evidence>
<reference evidence="2" key="1">
    <citation type="journal article" date="2019" name="bioRxiv">
        <title>The Genome of the Zebra Mussel, Dreissena polymorpha: A Resource for Invasive Species Research.</title>
        <authorList>
            <person name="McCartney M.A."/>
            <person name="Auch B."/>
            <person name="Kono T."/>
            <person name="Mallez S."/>
            <person name="Zhang Y."/>
            <person name="Obille A."/>
            <person name="Becker A."/>
            <person name="Abrahante J.E."/>
            <person name="Garbe J."/>
            <person name="Badalamenti J.P."/>
            <person name="Herman A."/>
            <person name="Mangelson H."/>
            <person name="Liachko I."/>
            <person name="Sullivan S."/>
            <person name="Sone E.D."/>
            <person name="Koren S."/>
            <person name="Silverstein K.A.T."/>
            <person name="Beckman K.B."/>
            <person name="Gohl D.M."/>
        </authorList>
    </citation>
    <scope>NUCLEOTIDE SEQUENCE</scope>
    <source>
        <strain evidence="2">Duluth1</strain>
        <tissue evidence="2">Whole animal</tissue>
    </source>
</reference>
<protein>
    <submittedName>
        <fullName evidence="2">Uncharacterized protein</fullName>
    </submittedName>
</protein>
<dbReference type="AlphaFoldDB" id="A0A9D4IA67"/>
<name>A0A9D4IA67_DREPO</name>
<accession>A0A9D4IA67</accession>
<sequence length="91" mass="10410">MAEVNHAMQEFTGVATESESSNQHKETSKARIERDSKDRQCFLDFLRQRNPFTEVITLRNIETGVTGNDLVTVDIEKDIGAKVIKKWKTKV</sequence>
<organism evidence="2 3">
    <name type="scientific">Dreissena polymorpha</name>
    <name type="common">Zebra mussel</name>
    <name type="synonym">Mytilus polymorpha</name>
    <dbReference type="NCBI Taxonomy" id="45954"/>
    <lineage>
        <taxon>Eukaryota</taxon>
        <taxon>Metazoa</taxon>
        <taxon>Spiralia</taxon>
        <taxon>Lophotrochozoa</taxon>
        <taxon>Mollusca</taxon>
        <taxon>Bivalvia</taxon>
        <taxon>Autobranchia</taxon>
        <taxon>Heteroconchia</taxon>
        <taxon>Euheterodonta</taxon>
        <taxon>Imparidentia</taxon>
        <taxon>Neoheterodontei</taxon>
        <taxon>Myida</taxon>
        <taxon>Dreissenoidea</taxon>
        <taxon>Dreissenidae</taxon>
        <taxon>Dreissena</taxon>
    </lineage>
</organism>
<gene>
    <name evidence="2" type="ORF">DPMN_187269</name>
</gene>
<evidence type="ECO:0000313" key="3">
    <source>
        <dbReference type="Proteomes" id="UP000828390"/>
    </source>
</evidence>
<dbReference type="EMBL" id="JAIWYP010000010">
    <property type="protein sequence ID" value="KAH3752648.1"/>
    <property type="molecule type" value="Genomic_DNA"/>
</dbReference>
<evidence type="ECO:0000256" key="1">
    <source>
        <dbReference type="SAM" id="MobiDB-lite"/>
    </source>
</evidence>
<feature type="region of interest" description="Disordered" evidence="1">
    <location>
        <begin position="1"/>
        <end position="34"/>
    </location>
</feature>